<dbReference type="PANTHER" id="PTHR12354">
    <property type="entry name" value="INTERFERON-RELATED DEVELOPMENTAL REGULATOR"/>
    <property type="match status" value="1"/>
</dbReference>
<dbReference type="Pfam" id="PF05004">
    <property type="entry name" value="IFRD"/>
    <property type="match status" value="1"/>
</dbReference>
<gene>
    <name evidence="3" type="ORF">NDN08_003292</name>
</gene>
<evidence type="ECO:0000259" key="2">
    <source>
        <dbReference type="Pfam" id="PF05004"/>
    </source>
</evidence>
<feature type="compositionally biased region" description="Basic and acidic residues" evidence="1">
    <location>
        <begin position="396"/>
        <end position="410"/>
    </location>
</feature>
<dbReference type="PANTHER" id="PTHR12354:SF1">
    <property type="entry name" value="INTERFERON-RELATED DEVELOPMENTAL REGULATOR 1"/>
    <property type="match status" value="1"/>
</dbReference>
<dbReference type="InterPro" id="IPR007701">
    <property type="entry name" value="Interferon-rel_develop_reg_N"/>
</dbReference>
<feature type="region of interest" description="Disordered" evidence="1">
    <location>
        <begin position="1"/>
        <end position="45"/>
    </location>
</feature>
<evidence type="ECO:0000313" key="3">
    <source>
        <dbReference type="EMBL" id="KAJ8906806.1"/>
    </source>
</evidence>
<evidence type="ECO:0000313" key="4">
    <source>
        <dbReference type="Proteomes" id="UP001157974"/>
    </source>
</evidence>
<dbReference type="InterPro" id="IPR039777">
    <property type="entry name" value="IFRD"/>
</dbReference>
<accession>A0AAV8V1Z2</accession>
<reference evidence="3 4" key="1">
    <citation type="journal article" date="2023" name="Nat. Commun.">
        <title>Origin of minicircular mitochondrial genomes in red algae.</title>
        <authorList>
            <person name="Lee Y."/>
            <person name="Cho C.H."/>
            <person name="Lee Y.M."/>
            <person name="Park S.I."/>
            <person name="Yang J.H."/>
            <person name="West J.A."/>
            <person name="Bhattacharya D."/>
            <person name="Yoon H.S."/>
        </authorList>
    </citation>
    <scope>NUCLEOTIDE SEQUENCE [LARGE SCALE GENOMIC DNA]</scope>
    <source>
        <strain evidence="3 4">CCMP1338</strain>
        <tissue evidence="3">Whole cell</tissue>
    </source>
</reference>
<evidence type="ECO:0000256" key="1">
    <source>
        <dbReference type="SAM" id="MobiDB-lite"/>
    </source>
</evidence>
<feature type="compositionally biased region" description="Acidic residues" evidence="1">
    <location>
        <begin position="246"/>
        <end position="262"/>
    </location>
</feature>
<proteinExistence type="predicted"/>
<dbReference type="EMBL" id="JAMWBK010000003">
    <property type="protein sequence ID" value="KAJ8906806.1"/>
    <property type="molecule type" value="Genomic_DNA"/>
</dbReference>
<protein>
    <recommendedName>
        <fullName evidence="2">Interferon-related developmental regulator N-terminal domain-containing protein</fullName>
    </recommendedName>
</protein>
<feature type="compositionally biased region" description="Polar residues" evidence="1">
    <location>
        <begin position="412"/>
        <end position="422"/>
    </location>
</feature>
<feature type="region of interest" description="Disordered" evidence="1">
    <location>
        <begin position="381"/>
        <end position="422"/>
    </location>
</feature>
<feature type="region of interest" description="Disordered" evidence="1">
    <location>
        <begin position="245"/>
        <end position="268"/>
    </location>
</feature>
<dbReference type="AlphaFoldDB" id="A0AAV8V1Z2"/>
<feature type="domain" description="Interferon-related developmental regulator N-terminal" evidence="2">
    <location>
        <begin position="43"/>
        <end position="269"/>
    </location>
</feature>
<keyword evidence="4" id="KW-1185">Reference proteome</keyword>
<comment type="caution">
    <text evidence="3">The sequence shown here is derived from an EMBL/GenBank/DDBJ whole genome shotgun (WGS) entry which is preliminary data.</text>
</comment>
<organism evidence="3 4">
    <name type="scientific">Rhodosorus marinus</name>
    <dbReference type="NCBI Taxonomy" id="101924"/>
    <lineage>
        <taxon>Eukaryota</taxon>
        <taxon>Rhodophyta</taxon>
        <taxon>Stylonematophyceae</taxon>
        <taxon>Stylonematales</taxon>
        <taxon>Stylonemataceae</taxon>
        <taxon>Rhodosorus</taxon>
    </lineage>
</organism>
<feature type="compositionally biased region" description="Polar residues" evidence="1">
    <location>
        <begin position="28"/>
        <end position="39"/>
    </location>
</feature>
<sequence length="422" mass="46208">MGKRNKKGGRGGGGGSSLPAEDGEENNQQDYALNHSDSSAESDLEEQLVDKRGFIRMEALEELEKILRPYSETLPFHSATSVAEKLCRVSIRRGADEESEKACRLLAMLFINEGDNPETSELFHKVKPVLLQKGAPGALEALGMACFVGAEDETTTLRTMASLESFFTKAGRAEAFTMAAAIRAWTLVATTLSPDVLLEYVLGERGRSAGLAIRRYAVKEIPKGEGPRDLKLAATGALSLVLEMTSTEEDSDEEEEDEETDGGDLTSFSSIQESMTGSLIDAATSPKILSLASLETALDRVSDGLSSGRKKLSSKDKALRKKIAAELESDVVIEIGNREVVELYRRVDLTRLNAFRSILESGSSDHLAYNPLLRDVFELGDPPARDASANPNSRRYFGDEKTRSRSRAEGRQYNNTRNELWD</sequence>
<name>A0AAV8V1Z2_9RHOD</name>
<dbReference type="Proteomes" id="UP001157974">
    <property type="component" value="Unassembled WGS sequence"/>
</dbReference>